<evidence type="ECO:0000313" key="2">
    <source>
        <dbReference type="EMBL" id="MXO60688.1"/>
    </source>
</evidence>
<dbReference type="Pfam" id="PF04338">
    <property type="entry name" value="DUF481"/>
    <property type="match status" value="1"/>
</dbReference>
<comment type="caution">
    <text evidence="2">The sequence shown here is derived from an EMBL/GenBank/DDBJ whole genome shotgun (WGS) entry which is preliminary data.</text>
</comment>
<dbReference type="InterPro" id="IPR007433">
    <property type="entry name" value="DUF481"/>
</dbReference>
<evidence type="ECO:0000256" key="1">
    <source>
        <dbReference type="SAM" id="SignalP"/>
    </source>
</evidence>
<gene>
    <name evidence="2" type="ORF">GRI89_14180</name>
</gene>
<dbReference type="EMBL" id="WTYM01000056">
    <property type="protein sequence ID" value="MXO60688.1"/>
    <property type="molecule type" value="Genomic_DNA"/>
</dbReference>
<dbReference type="Proteomes" id="UP000433652">
    <property type="component" value="Unassembled WGS sequence"/>
</dbReference>
<keyword evidence="3" id="KW-1185">Reference proteome</keyword>
<name>A0A6I4SZ22_9SPHN</name>
<proteinExistence type="predicted"/>
<dbReference type="AlphaFoldDB" id="A0A6I4SZ22"/>
<evidence type="ECO:0000313" key="3">
    <source>
        <dbReference type="Proteomes" id="UP000433652"/>
    </source>
</evidence>
<reference evidence="2 3" key="1">
    <citation type="submission" date="2019-12" db="EMBL/GenBank/DDBJ databases">
        <title>Genomic-based taxomic classification of the family Erythrobacteraceae.</title>
        <authorList>
            <person name="Xu L."/>
        </authorList>
    </citation>
    <scope>NUCLEOTIDE SEQUENCE [LARGE SCALE GENOMIC DNA]</scope>
    <source>
        <strain evidence="2 3">MCCC 1K01500</strain>
    </source>
</reference>
<dbReference type="RefSeq" id="WP_159797023.1">
    <property type="nucleotide sequence ID" value="NZ_WTYM01000056.1"/>
</dbReference>
<organism evidence="2 3">
    <name type="scientific">Croceibacterium salegens</name>
    <dbReference type="NCBI Taxonomy" id="1737568"/>
    <lineage>
        <taxon>Bacteria</taxon>
        <taxon>Pseudomonadati</taxon>
        <taxon>Pseudomonadota</taxon>
        <taxon>Alphaproteobacteria</taxon>
        <taxon>Sphingomonadales</taxon>
        <taxon>Erythrobacteraceae</taxon>
        <taxon>Croceibacterium</taxon>
    </lineage>
</organism>
<feature type="chain" id="PRO_5026024302" evidence="1">
    <location>
        <begin position="22"/>
        <end position="292"/>
    </location>
</feature>
<protein>
    <submittedName>
        <fullName evidence="2">DUF481 domain-containing protein</fullName>
    </submittedName>
</protein>
<feature type="signal peptide" evidence="1">
    <location>
        <begin position="1"/>
        <end position="21"/>
    </location>
</feature>
<keyword evidence="1" id="KW-0732">Signal</keyword>
<dbReference type="OrthoDB" id="7341471at2"/>
<sequence length="292" mass="32512">MLKPLCLGILATALFAAPASADELPASIGTLLREANPSERPTIVNVIKRLYPDRLEEVDELVDEIEDEEKAQIGNLGLTEGWTGEAQLGATALTGNSDEWTVSGSAKLKRKGPHWEHRLEGSLDLNTNEGERTDERLSGSYHAIYDFSNSPWFVTGGAIYDRDTFKGITRRFTEEVALGYDIVDEDEMSWEVHAGPALRQSLFTTDERENELAAFVSTEFEWEVSQTLTFAQDARFVIDKNANSLEATTSITKDLFGQVRMRLSVTLDWESDPVEGNEQLDMRSRGSVVVAF</sequence>
<accession>A0A6I4SZ22</accession>